<keyword evidence="1" id="KW-0479">Metal-binding</keyword>
<keyword evidence="5" id="KW-1185">Reference proteome</keyword>
<feature type="compositionally biased region" description="Low complexity" evidence="2">
    <location>
        <begin position="97"/>
        <end position="108"/>
    </location>
</feature>
<evidence type="ECO:0000313" key="5">
    <source>
        <dbReference type="Proteomes" id="UP001497392"/>
    </source>
</evidence>
<evidence type="ECO:0000313" key="4">
    <source>
        <dbReference type="EMBL" id="CAL5225367.1"/>
    </source>
</evidence>
<feature type="compositionally biased region" description="Basic residues" evidence="2">
    <location>
        <begin position="218"/>
        <end position="232"/>
    </location>
</feature>
<evidence type="ECO:0000256" key="2">
    <source>
        <dbReference type="SAM" id="MobiDB-lite"/>
    </source>
</evidence>
<protein>
    <submittedName>
        <fullName evidence="4">G8171 protein</fullName>
    </submittedName>
</protein>
<feature type="compositionally biased region" description="Polar residues" evidence="2">
    <location>
        <begin position="112"/>
        <end position="123"/>
    </location>
</feature>
<reference evidence="4 5" key="1">
    <citation type="submission" date="2024-06" db="EMBL/GenBank/DDBJ databases">
        <authorList>
            <person name="Kraege A."/>
            <person name="Thomma B."/>
        </authorList>
    </citation>
    <scope>NUCLEOTIDE SEQUENCE [LARGE SCALE GENOMIC DNA]</scope>
</reference>
<sequence length="555" mass="58611">MTARTEILQQKRLYHIKTSQDGNIISATCEGSHPEDRYQLQITLGGAEPAIKCTCPAKEKEELCKHSLGLLLWRAGNLTEKRLKRQAEIVAPHQQNPSEAGPASPPAGQHGSGQATESEQATVAYQAAEAPTPSPVASTAATAGKRRLPASFAKRREEPPAKKRSASKKESPAKPVTSDAATPAKPRSQVQSKLTFQATPKKQSTAEEQPVNDDAKAAKHMPRAPIIRRQRPPTKNPLSKPQRCSAQEMLDISDEDLLQLCRSTIEAAAAGSAKQEGSARAMSSAAADSIYRPGAASRRTLQHQSADQSQPVSSQPDSPQSKNPDLAEEIVADQTPPLLREIATKSYTVVRATIPALSGRRLDDAEGSGGGHAAASSAHPATADHSIHEAGPSVAPQDPSASARAPAARSMLEELLGDTFHLLADPAPPAQEQELPAEEASLSRNPGPQAAGGSSPRALAEVTMTRLSSGDVETHPTGDTSSVGCQQRAHAQAGIASGRAQMPGSHMGSYNLQQSLVAPSLQSVLSSSLSMQQPRQYPAKKLTLRERVKLMKGSG</sequence>
<organism evidence="4 5">
    <name type="scientific">Coccomyxa viridis</name>
    <dbReference type="NCBI Taxonomy" id="1274662"/>
    <lineage>
        <taxon>Eukaryota</taxon>
        <taxon>Viridiplantae</taxon>
        <taxon>Chlorophyta</taxon>
        <taxon>core chlorophytes</taxon>
        <taxon>Trebouxiophyceae</taxon>
        <taxon>Trebouxiophyceae incertae sedis</taxon>
        <taxon>Coccomyxaceae</taxon>
        <taxon>Coccomyxa</taxon>
    </lineage>
</organism>
<keyword evidence="1" id="KW-0863">Zinc-finger</keyword>
<feature type="region of interest" description="Disordered" evidence="2">
    <location>
        <begin position="424"/>
        <end position="458"/>
    </location>
</feature>
<feature type="compositionally biased region" description="Low complexity" evidence="2">
    <location>
        <begin position="424"/>
        <end position="443"/>
    </location>
</feature>
<dbReference type="EMBL" id="CAXHTA020000012">
    <property type="protein sequence ID" value="CAL5225367.1"/>
    <property type="molecule type" value="Genomic_DNA"/>
</dbReference>
<dbReference type="Proteomes" id="UP001497392">
    <property type="component" value="Unassembled WGS sequence"/>
</dbReference>
<feature type="region of interest" description="Disordered" evidence="2">
    <location>
        <begin position="268"/>
        <end position="324"/>
    </location>
</feature>
<name>A0ABP1G467_9CHLO</name>
<feature type="compositionally biased region" description="Polar residues" evidence="2">
    <location>
        <begin position="188"/>
        <end position="207"/>
    </location>
</feature>
<comment type="caution">
    <text evidence="4">The sequence shown here is derived from an EMBL/GenBank/DDBJ whole genome shotgun (WGS) entry which is preliminary data.</text>
</comment>
<evidence type="ECO:0000259" key="3">
    <source>
        <dbReference type="PROSITE" id="PS50966"/>
    </source>
</evidence>
<proteinExistence type="predicted"/>
<feature type="compositionally biased region" description="Low complexity" evidence="2">
    <location>
        <begin position="399"/>
        <end position="408"/>
    </location>
</feature>
<feature type="compositionally biased region" description="Low complexity" evidence="2">
    <location>
        <begin position="278"/>
        <end position="289"/>
    </location>
</feature>
<evidence type="ECO:0000256" key="1">
    <source>
        <dbReference type="PROSITE-ProRule" id="PRU00325"/>
    </source>
</evidence>
<feature type="compositionally biased region" description="Basic and acidic residues" evidence="2">
    <location>
        <begin position="154"/>
        <end position="172"/>
    </location>
</feature>
<feature type="region of interest" description="Disordered" evidence="2">
    <location>
        <begin position="360"/>
        <end position="408"/>
    </location>
</feature>
<accession>A0ABP1G467</accession>
<gene>
    <name evidence="4" type="primary">g8171</name>
    <name evidence="4" type="ORF">VP750_LOCUS7026</name>
</gene>
<dbReference type="PROSITE" id="PS50966">
    <property type="entry name" value="ZF_SWIM"/>
    <property type="match status" value="1"/>
</dbReference>
<feature type="domain" description="SWIM-type" evidence="3">
    <location>
        <begin position="38"/>
        <end position="75"/>
    </location>
</feature>
<keyword evidence="1" id="KW-0862">Zinc</keyword>
<feature type="compositionally biased region" description="Polar residues" evidence="2">
    <location>
        <begin position="236"/>
        <end position="245"/>
    </location>
</feature>
<feature type="compositionally biased region" description="Low complexity" evidence="2">
    <location>
        <begin position="127"/>
        <end position="143"/>
    </location>
</feature>
<feature type="compositionally biased region" description="Low complexity" evidence="2">
    <location>
        <begin position="373"/>
        <end position="384"/>
    </location>
</feature>
<dbReference type="InterPro" id="IPR007527">
    <property type="entry name" value="Znf_SWIM"/>
</dbReference>
<feature type="compositionally biased region" description="Low complexity" evidence="2">
    <location>
        <begin position="304"/>
        <end position="321"/>
    </location>
</feature>
<feature type="region of interest" description="Disordered" evidence="2">
    <location>
        <begin position="92"/>
        <end position="250"/>
    </location>
</feature>